<dbReference type="Proteomes" id="UP000289193">
    <property type="component" value="Unassembled WGS sequence"/>
</dbReference>
<organism evidence="1 2">
    <name type="scientific">Halarcobacter bivalviorum</name>
    <dbReference type="NCBI Taxonomy" id="663364"/>
    <lineage>
        <taxon>Bacteria</taxon>
        <taxon>Pseudomonadati</taxon>
        <taxon>Campylobacterota</taxon>
        <taxon>Epsilonproteobacteria</taxon>
        <taxon>Campylobacterales</taxon>
        <taxon>Arcobacteraceae</taxon>
        <taxon>Halarcobacter</taxon>
    </lineage>
</organism>
<name>A0AAX2ACD6_9BACT</name>
<proteinExistence type="predicted"/>
<evidence type="ECO:0000313" key="1">
    <source>
        <dbReference type="EMBL" id="RXK11131.1"/>
    </source>
</evidence>
<dbReference type="AlphaFoldDB" id="A0AAX2ACD6"/>
<evidence type="ECO:0000313" key="2">
    <source>
        <dbReference type="Proteomes" id="UP000289193"/>
    </source>
</evidence>
<accession>A0AAX2ACD6</accession>
<reference evidence="1 2" key="1">
    <citation type="submission" date="2017-10" db="EMBL/GenBank/DDBJ databases">
        <title>Genomics of the genus Arcobacter.</title>
        <authorList>
            <person name="Perez-Cataluna A."/>
            <person name="Figueras M.J."/>
        </authorList>
    </citation>
    <scope>NUCLEOTIDE SEQUENCE [LARGE SCALE GENOMIC DNA]</scope>
    <source>
        <strain evidence="1 2">CECT 7835</strain>
    </source>
</reference>
<dbReference type="RefSeq" id="WP_114838865.1">
    <property type="nucleotide sequence ID" value="NZ_CP031217.1"/>
</dbReference>
<dbReference type="EMBL" id="PDKM01000001">
    <property type="protein sequence ID" value="RXK11131.1"/>
    <property type="molecule type" value="Genomic_DNA"/>
</dbReference>
<protein>
    <submittedName>
        <fullName evidence="1">Uncharacterized protein</fullName>
    </submittedName>
</protein>
<keyword evidence="2" id="KW-1185">Reference proteome</keyword>
<sequence length="144" mass="16836">MSQLYQQRLAKLKRELSIEVTKRKKKKKKFTPNQEIMINFINNVTKNATFYIKDMKIILRKGHTGAGFQHILEKHYCNECPGRITLSDILNMDLIIQRGLKLNSVGVTNPDNIVINYKNRDKEHNIILKSENENELVVSFYSID</sequence>
<comment type="caution">
    <text evidence="1">The sequence shown here is derived from an EMBL/GenBank/DDBJ whole genome shotgun (WGS) entry which is preliminary data.</text>
</comment>
<gene>
    <name evidence="1" type="ORF">CRV05_01825</name>
</gene>